<proteinExistence type="predicted"/>
<organism evidence="1">
    <name type="scientific">Zea mays</name>
    <name type="common">Maize</name>
    <dbReference type="NCBI Taxonomy" id="4577"/>
    <lineage>
        <taxon>Eukaryota</taxon>
        <taxon>Viridiplantae</taxon>
        <taxon>Streptophyta</taxon>
        <taxon>Embryophyta</taxon>
        <taxon>Tracheophyta</taxon>
        <taxon>Spermatophyta</taxon>
        <taxon>Magnoliopsida</taxon>
        <taxon>Liliopsida</taxon>
        <taxon>Poales</taxon>
        <taxon>Poaceae</taxon>
        <taxon>PACMAD clade</taxon>
        <taxon>Panicoideae</taxon>
        <taxon>Andropogonodae</taxon>
        <taxon>Andropogoneae</taxon>
        <taxon>Tripsacinae</taxon>
        <taxon>Zea</taxon>
    </lineage>
</organism>
<sequence length="49" mass="5717">MTPFDTDCRDKFEIGYEIGDGIGDLLDIALSFWIKWVDACNLIWYQSLK</sequence>
<name>A0A3L6E3A5_MAIZE</name>
<gene>
    <name evidence="1" type="ORF">Zm00014a_018496</name>
</gene>
<reference evidence="1" key="1">
    <citation type="journal article" date="2018" name="Nat. Genet.">
        <title>Extensive intraspecific gene order and gene structural variations between Mo17 and other maize genomes.</title>
        <authorList>
            <person name="Sun S."/>
            <person name="Zhou Y."/>
            <person name="Chen J."/>
            <person name="Shi J."/>
            <person name="Zhao H."/>
            <person name="Zhao H."/>
            <person name="Song W."/>
            <person name="Zhang M."/>
            <person name="Cui Y."/>
            <person name="Dong X."/>
            <person name="Liu H."/>
            <person name="Ma X."/>
            <person name="Jiao Y."/>
            <person name="Wang B."/>
            <person name="Wei X."/>
            <person name="Stein J.C."/>
            <person name="Glaubitz J.C."/>
            <person name="Lu F."/>
            <person name="Yu G."/>
            <person name="Liang C."/>
            <person name="Fengler K."/>
            <person name="Li B."/>
            <person name="Rafalski A."/>
            <person name="Schnable P.S."/>
            <person name="Ware D.H."/>
            <person name="Buckler E.S."/>
            <person name="Lai J."/>
        </authorList>
    </citation>
    <scope>NUCLEOTIDE SEQUENCE [LARGE SCALE GENOMIC DNA]</scope>
    <source>
        <tissue evidence="1">Seedling</tissue>
    </source>
</reference>
<dbReference type="AlphaFoldDB" id="A0A3L6E3A5"/>
<dbReference type="EMBL" id="NCVQ01000008">
    <property type="protein sequence ID" value="PWZ15339.1"/>
    <property type="molecule type" value="Genomic_DNA"/>
</dbReference>
<dbReference type="Proteomes" id="UP000251960">
    <property type="component" value="Chromosome 7"/>
</dbReference>
<evidence type="ECO:0000313" key="1">
    <source>
        <dbReference type="EMBL" id="PWZ15339.1"/>
    </source>
</evidence>
<protein>
    <submittedName>
        <fullName evidence="1">Uncharacterized protein</fullName>
    </submittedName>
</protein>
<comment type="caution">
    <text evidence="1">The sequence shown here is derived from an EMBL/GenBank/DDBJ whole genome shotgun (WGS) entry which is preliminary data.</text>
</comment>
<accession>A0A3L6E3A5</accession>